<feature type="chain" id="PRO_5025581412" description="RxLR effector protein" evidence="1">
    <location>
        <begin position="25"/>
        <end position="51"/>
    </location>
</feature>
<dbReference type="AlphaFoldDB" id="A0A6A4EYD4"/>
<evidence type="ECO:0000313" key="3">
    <source>
        <dbReference type="Proteomes" id="UP000434957"/>
    </source>
</evidence>
<keyword evidence="3" id="KW-1185">Reference proteome</keyword>
<sequence>MVYSNQVFAASVLSLFALNAGVNGKLHASQVRKKHRSTADEPEYCHLFTFA</sequence>
<keyword evidence="1" id="KW-0732">Signal</keyword>
<reference evidence="2 3" key="1">
    <citation type="submission" date="2018-08" db="EMBL/GenBank/DDBJ databases">
        <title>Genomic investigation of the strawberry pathogen Phytophthora fragariae indicates pathogenicity is determined by transcriptional variation in three key races.</title>
        <authorList>
            <person name="Adams T.M."/>
            <person name="Armitage A.D."/>
            <person name="Sobczyk M.K."/>
            <person name="Bates H.J."/>
            <person name="Dunwell J.M."/>
            <person name="Nellist C.F."/>
            <person name="Harrison R.J."/>
        </authorList>
    </citation>
    <scope>NUCLEOTIDE SEQUENCE [LARGE SCALE GENOMIC DNA]</scope>
    <source>
        <strain evidence="2 3">SCRP333</strain>
    </source>
</reference>
<organism evidence="2 3">
    <name type="scientific">Phytophthora rubi</name>
    <dbReference type="NCBI Taxonomy" id="129364"/>
    <lineage>
        <taxon>Eukaryota</taxon>
        <taxon>Sar</taxon>
        <taxon>Stramenopiles</taxon>
        <taxon>Oomycota</taxon>
        <taxon>Peronosporomycetes</taxon>
        <taxon>Peronosporales</taxon>
        <taxon>Peronosporaceae</taxon>
        <taxon>Phytophthora</taxon>
    </lineage>
</organism>
<comment type="caution">
    <text evidence="2">The sequence shown here is derived from an EMBL/GenBank/DDBJ whole genome shotgun (WGS) entry which is preliminary data.</text>
</comment>
<dbReference type="EMBL" id="QXFT01000816">
    <property type="protein sequence ID" value="KAE9335248.1"/>
    <property type="molecule type" value="Genomic_DNA"/>
</dbReference>
<evidence type="ECO:0000256" key="1">
    <source>
        <dbReference type="SAM" id="SignalP"/>
    </source>
</evidence>
<proteinExistence type="predicted"/>
<feature type="signal peptide" evidence="1">
    <location>
        <begin position="1"/>
        <end position="24"/>
    </location>
</feature>
<evidence type="ECO:0000313" key="2">
    <source>
        <dbReference type="EMBL" id="KAE9335248.1"/>
    </source>
</evidence>
<gene>
    <name evidence="2" type="ORF">PR003_g13108</name>
</gene>
<evidence type="ECO:0008006" key="4">
    <source>
        <dbReference type="Google" id="ProtNLM"/>
    </source>
</evidence>
<name>A0A6A4EYD4_9STRA</name>
<accession>A0A6A4EYD4</accession>
<dbReference type="Proteomes" id="UP000434957">
    <property type="component" value="Unassembled WGS sequence"/>
</dbReference>
<protein>
    <recommendedName>
        <fullName evidence="4">RxLR effector protein</fullName>
    </recommendedName>
</protein>